<dbReference type="SUPFAM" id="SSF103032">
    <property type="entry name" value="Hypothetical protein YwqG"/>
    <property type="match status" value="1"/>
</dbReference>
<feature type="region of interest" description="Disordered" evidence="1">
    <location>
        <begin position="1"/>
        <end position="22"/>
    </location>
</feature>
<sequence>MGLAPAVGPVPPDLRPVSTRRAGRDAELDPSIVAAVLALARPALELAVLEDWEHEDDEIADGGRYAGSYGGLPRLPPGVDWPAVGGEPLTLLAQLRCDALAGLLGAEWTLPRDGLLLFFAAVWRDEPDAGRVLHVPDAAPVQQAPEHAEVVPAQPLGAWPVRSVPELDDPALRTLLHATGPALIDVLRALAPEHTPHQVLGRLGDGYHPQRPGTRPLLQLEGEEGTAWGELVRLAFVVPDDDLRQGRLDRVRMTYEVA</sequence>
<dbReference type="InterPro" id="IPR035948">
    <property type="entry name" value="YwqG-like_sf"/>
</dbReference>
<accession>A0ABN2B134</accession>
<evidence type="ECO:0000313" key="3">
    <source>
        <dbReference type="Proteomes" id="UP001501470"/>
    </source>
</evidence>
<gene>
    <name evidence="2" type="ORF">GCM10009827_056290</name>
</gene>
<dbReference type="EMBL" id="BAAAQD010000011">
    <property type="protein sequence ID" value="GAA1531315.1"/>
    <property type="molecule type" value="Genomic_DNA"/>
</dbReference>
<keyword evidence="3" id="KW-1185">Reference proteome</keyword>
<dbReference type="InterPro" id="IPR015315">
    <property type="entry name" value="DUF1963"/>
</dbReference>
<evidence type="ECO:0000313" key="2">
    <source>
        <dbReference type="EMBL" id="GAA1531315.1"/>
    </source>
</evidence>
<dbReference type="Gene3D" id="2.30.320.10">
    <property type="entry name" value="YwqG-like"/>
    <property type="match status" value="1"/>
</dbReference>
<evidence type="ECO:0000256" key="1">
    <source>
        <dbReference type="SAM" id="MobiDB-lite"/>
    </source>
</evidence>
<dbReference type="Proteomes" id="UP001501470">
    <property type="component" value="Unassembled WGS sequence"/>
</dbReference>
<comment type="caution">
    <text evidence="2">The sequence shown here is derived from an EMBL/GenBank/DDBJ whole genome shotgun (WGS) entry which is preliminary data.</text>
</comment>
<name>A0ABN2B134_9ACTN</name>
<proteinExistence type="predicted"/>
<reference evidence="2 3" key="1">
    <citation type="journal article" date="2019" name="Int. J. Syst. Evol. Microbiol.">
        <title>The Global Catalogue of Microorganisms (GCM) 10K type strain sequencing project: providing services to taxonomists for standard genome sequencing and annotation.</title>
        <authorList>
            <consortium name="The Broad Institute Genomics Platform"/>
            <consortium name="The Broad Institute Genome Sequencing Center for Infectious Disease"/>
            <person name="Wu L."/>
            <person name="Ma J."/>
        </authorList>
    </citation>
    <scope>NUCLEOTIDE SEQUENCE [LARGE SCALE GENOMIC DNA]</scope>
    <source>
        <strain evidence="2 3">JCM 15933</strain>
    </source>
</reference>
<protein>
    <recommendedName>
        <fullName evidence="4">DUF1963 domain-containing protein</fullName>
    </recommendedName>
</protein>
<dbReference type="Pfam" id="PF09234">
    <property type="entry name" value="DUF1963"/>
    <property type="match status" value="1"/>
</dbReference>
<evidence type="ECO:0008006" key="4">
    <source>
        <dbReference type="Google" id="ProtNLM"/>
    </source>
</evidence>
<organism evidence="2 3">
    <name type="scientific">Dactylosporangium maewongense</name>
    <dbReference type="NCBI Taxonomy" id="634393"/>
    <lineage>
        <taxon>Bacteria</taxon>
        <taxon>Bacillati</taxon>
        <taxon>Actinomycetota</taxon>
        <taxon>Actinomycetes</taxon>
        <taxon>Micromonosporales</taxon>
        <taxon>Micromonosporaceae</taxon>
        <taxon>Dactylosporangium</taxon>
    </lineage>
</organism>